<proteinExistence type="predicted"/>
<keyword evidence="3" id="KW-1185">Reference proteome</keyword>
<dbReference type="InParanoid" id="A0A0C3DUR4"/>
<feature type="transmembrane region" description="Helical" evidence="1">
    <location>
        <begin position="12"/>
        <end position="35"/>
    </location>
</feature>
<dbReference type="STRING" id="1036808.A0A0C3DUR4"/>
<keyword evidence="1" id="KW-0472">Membrane</keyword>
<accession>A0A0C3DUR4</accession>
<keyword evidence="1" id="KW-1133">Transmembrane helix</keyword>
<reference evidence="2 3" key="1">
    <citation type="submission" date="2014-04" db="EMBL/GenBank/DDBJ databases">
        <authorList>
            <consortium name="DOE Joint Genome Institute"/>
            <person name="Kuo A."/>
            <person name="Kohler A."/>
            <person name="Nagy L.G."/>
            <person name="Floudas D."/>
            <person name="Copeland A."/>
            <person name="Barry K.W."/>
            <person name="Cichocki N."/>
            <person name="Veneault-Fourrey C."/>
            <person name="LaButti K."/>
            <person name="Lindquist E.A."/>
            <person name="Lipzen A."/>
            <person name="Lundell T."/>
            <person name="Morin E."/>
            <person name="Murat C."/>
            <person name="Sun H."/>
            <person name="Tunlid A."/>
            <person name="Henrissat B."/>
            <person name="Grigoriev I.V."/>
            <person name="Hibbett D.S."/>
            <person name="Martin F."/>
            <person name="Nordberg H.P."/>
            <person name="Cantor M.N."/>
            <person name="Hua S.X."/>
        </authorList>
    </citation>
    <scope>NUCLEOTIDE SEQUENCE [LARGE SCALE GENOMIC DNA]</scope>
    <source>
        <strain evidence="2 3">Foug A</strain>
    </source>
</reference>
<dbReference type="Proteomes" id="UP000053989">
    <property type="component" value="Unassembled WGS sequence"/>
</dbReference>
<dbReference type="EMBL" id="KN822068">
    <property type="protein sequence ID" value="KIM59909.1"/>
    <property type="molecule type" value="Genomic_DNA"/>
</dbReference>
<keyword evidence="1" id="KW-0812">Transmembrane</keyword>
<reference evidence="3" key="2">
    <citation type="submission" date="2015-01" db="EMBL/GenBank/DDBJ databases">
        <title>Evolutionary Origins and Diversification of the Mycorrhizal Mutualists.</title>
        <authorList>
            <consortium name="DOE Joint Genome Institute"/>
            <consortium name="Mycorrhizal Genomics Consortium"/>
            <person name="Kohler A."/>
            <person name="Kuo A."/>
            <person name="Nagy L.G."/>
            <person name="Floudas D."/>
            <person name="Copeland A."/>
            <person name="Barry K.W."/>
            <person name="Cichocki N."/>
            <person name="Veneault-Fourrey C."/>
            <person name="LaButti K."/>
            <person name="Lindquist E.A."/>
            <person name="Lipzen A."/>
            <person name="Lundell T."/>
            <person name="Morin E."/>
            <person name="Murat C."/>
            <person name="Riley R."/>
            <person name="Ohm R."/>
            <person name="Sun H."/>
            <person name="Tunlid A."/>
            <person name="Henrissat B."/>
            <person name="Grigoriev I.V."/>
            <person name="Hibbett D.S."/>
            <person name="Martin F."/>
        </authorList>
    </citation>
    <scope>NUCLEOTIDE SEQUENCE [LARGE SCALE GENOMIC DNA]</scope>
    <source>
        <strain evidence="3">Foug A</strain>
    </source>
</reference>
<sequence length="164" mass="18044">MMFTETPLRIPRLILLFLTFVFAVVSFSVGINAAVKSIQQRNKVYNEAPKGTTVKIDFSDIFDVGAVLTAGCGVLFIVSAFSLVSLFRPLRNNSAHFLRIQEWALFFCAIWIFATVIPYDVFFATRSAKVTASLGGVSVSQAIIQSIEKSLGVSPVYKESGFCK</sequence>
<evidence type="ECO:0000313" key="3">
    <source>
        <dbReference type="Proteomes" id="UP000053989"/>
    </source>
</evidence>
<feature type="transmembrane region" description="Helical" evidence="1">
    <location>
        <begin position="103"/>
        <end position="123"/>
    </location>
</feature>
<feature type="transmembrane region" description="Helical" evidence="1">
    <location>
        <begin position="61"/>
        <end position="83"/>
    </location>
</feature>
<evidence type="ECO:0000313" key="2">
    <source>
        <dbReference type="EMBL" id="KIM59909.1"/>
    </source>
</evidence>
<dbReference type="HOGENOM" id="CLU_101868_0_0_1"/>
<name>A0A0C3DUR4_9AGAM</name>
<organism evidence="2 3">
    <name type="scientific">Scleroderma citrinum Foug A</name>
    <dbReference type="NCBI Taxonomy" id="1036808"/>
    <lineage>
        <taxon>Eukaryota</taxon>
        <taxon>Fungi</taxon>
        <taxon>Dikarya</taxon>
        <taxon>Basidiomycota</taxon>
        <taxon>Agaricomycotina</taxon>
        <taxon>Agaricomycetes</taxon>
        <taxon>Agaricomycetidae</taxon>
        <taxon>Boletales</taxon>
        <taxon>Sclerodermatineae</taxon>
        <taxon>Sclerodermataceae</taxon>
        <taxon>Scleroderma</taxon>
    </lineage>
</organism>
<protein>
    <submittedName>
        <fullName evidence="2">Uncharacterized protein</fullName>
    </submittedName>
</protein>
<gene>
    <name evidence="2" type="ORF">SCLCIDRAFT_979116</name>
</gene>
<dbReference type="AlphaFoldDB" id="A0A0C3DUR4"/>
<evidence type="ECO:0000256" key="1">
    <source>
        <dbReference type="SAM" id="Phobius"/>
    </source>
</evidence>
<dbReference type="OrthoDB" id="2560085at2759"/>